<accession>A0ABY0QWQ8</accession>
<dbReference type="Gene3D" id="1.20.1260.10">
    <property type="match status" value="1"/>
</dbReference>
<evidence type="ECO:0000313" key="3">
    <source>
        <dbReference type="Proteomes" id="UP000199242"/>
    </source>
</evidence>
<name>A0ABY0QWQ8_9FLAO</name>
<organism evidence="2 3">
    <name type="scientific">Chryseobacterium taihuense</name>
    <dbReference type="NCBI Taxonomy" id="1141221"/>
    <lineage>
        <taxon>Bacteria</taxon>
        <taxon>Pseudomonadati</taxon>
        <taxon>Bacteroidota</taxon>
        <taxon>Flavobacteriia</taxon>
        <taxon>Flavobacteriales</taxon>
        <taxon>Weeksellaceae</taxon>
        <taxon>Chryseobacterium group</taxon>
        <taxon>Chryseobacterium</taxon>
    </lineage>
</organism>
<gene>
    <name evidence="2" type="ORF">SAMN05216273_110122</name>
</gene>
<dbReference type="EMBL" id="FNHD01000010">
    <property type="protein sequence ID" value="SDM00936.1"/>
    <property type="molecule type" value="Genomic_DNA"/>
</dbReference>
<comment type="caution">
    <text evidence="2">The sequence shown here is derived from an EMBL/GenBank/DDBJ whole genome shotgun (WGS) entry which is preliminary data.</text>
</comment>
<dbReference type="InterPro" id="IPR012347">
    <property type="entry name" value="Ferritin-like"/>
</dbReference>
<dbReference type="NCBIfam" id="TIGR02284">
    <property type="entry name" value="PA2169 family four-helix-bundle protein"/>
    <property type="match status" value="1"/>
</dbReference>
<reference evidence="2 3" key="1">
    <citation type="submission" date="2016-10" db="EMBL/GenBank/DDBJ databases">
        <authorList>
            <person name="Varghese N."/>
            <person name="Submissions S."/>
        </authorList>
    </citation>
    <scope>NUCLEOTIDE SEQUENCE [LARGE SCALE GENOMIC DNA]</scope>
    <source>
        <strain evidence="2 3">CGMCC 1.10941</strain>
    </source>
</reference>
<proteinExistence type="predicted"/>
<dbReference type="Proteomes" id="UP000199242">
    <property type="component" value="Unassembled WGS sequence"/>
</dbReference>
<dbReference type="InterPro" id="IPR019052">
    <property type="entry name" value="DUF2383"/>
</dbReference>
<sequence>MEKAETINVLNDLLQITNDRIRGFEKVEGKVWENYSGLKSEYDRMISQSKMMKVEIINLITERGGNPDDSTTVAGNLHRTWIDIKNSLPTSNKDIETLENVVFGEKSAIDSYEEALKSGNLDNDSRKVISDQLNSLKISYEQFNEIEKYKSRED</sequence>
<dbReference type="RefSeq" id="WP_089744470.1">
    <property type="nucleotide sequence ID" value="NZ_FNHD01000010.1"/>
</dbReference>
<keyword evidence="3" id="KW-1185">Reference proteome</keyword>
<evidence type="ECO:0000259" key="1">
    <source>
        <dbReference type="Pfam" id="PF09537"/>
    </source>
</evidence>
<protein>
    <recommendedName>
        <fullName evidence="1">DUF2383 domain-containing protein</fullName>
    </recommendedName>
</protein>
<dbReference type="Pfam" id="PF09537">
    <property type="entry name" value="DUF2383"/>
    <property type="match status" value="1"/>
</dbReference>
<dbReference type="InterPro" id="IPR011971">
    <property type="entry name" value="CHP02284"/>
</dbReference>
<feature type="domain" description="DUF2383" evidence="1">
    <location>
        <begin position="5"/>
        <end position="117"/>
    </location>
</feature>
<evidence type="ECO:0000313" key="2">
    <source>
        <dbReference type="EMBL" id="SDM00936.1"/>
    </source>
</evidence>